<keyword evidence="2" id="KW-1185">Reference proteome</keyword>
<dbReference type="Gene3D" id="2.60.120.10">
    <property type="entry name" value="Jelly Rolls"/>
    <property type="match status" value="1"/>
</dbReference>
<sequence>MKTVFWLNGSLEFLDDREHITEIVDVFWFIDHYISYCREHGIPVNERLFL</sequence>
<gene>
    <name evidence="1" type="ORF">J2S03_003384</name>
</gene>
<proteinExistence type="predicted"/>
<name>A0ABT9XMG1_9BACL</name>
<accession>A0ABT9XMG1</accession>
<organism evidence="1 2">
    <name type="scientific">Alicyclobacillus cycloheptanicus</name>
    <dbReference type="NCBI Taxonomy" id="1457"/>
    <lineage>
        <taxon>Bacteria</taxon>
        <taxon>Bacillati</taxon>
        <taxon>Bacillota</taxon>
        <taxon>Bacilli</taxon>
        <taxon>Bacillales</taxon>
        <taxon>Alicyclobacillaceae</taxon>
        <taxon>Alicyclobacillus</taxon>
    </lineage>
</organism>
<comment type="caution">
    <text evidence="1">The sequence shown here is derived from an EMBL/GenBank/DDBJ whole genome shotgun (WGS) entry which is preliminary data.</text>
</comment>
<dbReference type="Proteomes" id="UP001232973">
    <property type="component" value="Unassembled WGS sequence"/>
</dbReference>
<protein>
    <submittedName>
        <fullName evidence="1">Uncharacterized protein</fullName>
    </submittedName>
</protein>
<dbReference type="InterPro" id="IPR014710">
    <property type="entry name" value="RmlC-like_jellyroll"/>
</dbReference>
<dbReference type="EMBL" id="JAUSTP010000049">
    <property type="protein sequence ID" value="MDQ0191513.1"/>
    <property type="molecule type" value="Genomic_DNA"/>
</dbReference>
<evidence type="ECO:0000313" key="2">
    <source>
        <dbReference type="Proteomes" id="UP001232973"/>
    </source>
</evidence>
<reference evidence="1 2" key="1">
    <citation type="submission" date="2023-07" db="EMBL/GenBank/DDBJ databases">
        <title>Genomic Encyclopedia of Type Strains, Phase IV (KMG-IV): sequencing the most valuable type-strain genomes for metagenomic binning, comparative biology and taxonomic classification.</title>
        <authorList>
            <person name="Goeker M."/>
        </authorList>
    </citation>
    <scope>NUCLEOTIDE SEQUENCE [LARGE SCALE GENOMIC DNA]</scope>
    <source>
        <strain evidence="1 2">DSM 4006</strain>
    </source>
</reference>
<evidence type="ECO:0000313" key="1">
    <source>
        <dbReference type="EMBL" id="MDQ0191513.1"/>
    </source>
</evidence>